<dbReference type="EMBL" id="CP038448">
    <property type="protein sequence ID" value="QJT38423.1"/>
    <property type="molecule type" value="Genomic_DNA"/>
</dbReference>
<keyword evidence="4" id="KW-1185">Reference proteome</keyword>
<evidence type="ECO:0000313" key="2">
    <source>
        <dbReference type="EMBL" id="QJT38423.1"/>
    </source>
</evidence>
<dbReference type="EMBL" id="CP038444">
    <property type="protein sequence ID" value="QJT32557.1"/>
    <property type="molecule type" value="Genomic_DNA"/>
</dbReference>
<evidence type="ECO:0000313" key="3">
    <source>
        <dbReference type="Proteomes" id="UP000502006"/>
    </source>
</evidence>
<organism evidence="1 3">
    <name type="scientific">Aeromonas media</name>
    <dbReference type="NCBI Taxonomy" id="651"/>
    <lineage>
        <taxon>Bacteria</taxon>
        <taxon>Pseudomonadati</taxon>
        <taxon>Pseudomonadota</taxon>
        <taxon>Gammaproteobacteria</taxon>
        <taxon>Aeromonadales</taxon>
        <taxon>Aeromonadaceae</taxon>
        <taxon>Aeromonas</taxon>
    </lineage>
</organism>
<accession>A0AAE7AJY0</accession>
<name>A0AAE7AJY0_AERME</name>
<dbReference type="Proteomes" id="UP000502006">
    <property type="component" value="Chromosome"/>
</dbReference>
<proteinExistence type="predicted"/>
<gene>
    <name evidence="1" type="ORF">E4186_22030</name>
    <name evidence="2" type="ORF">E4188_07650</name>
</gene>
<evidence type="ECO:0000313" key="4">
    <source>
        <dbReference type="Proteomes" id="UP000502657"/>
    </source>
</evidence>
<dbReference type="AlphaFoldDB" id="A0AAE7AJY0"/>
<sequence>MKINSLPTNYKAPSSIYIGSNIISNVNTLIDFKGFAPILIGDGKIPRIWINIPAKQDGSEWYPLVKDNFSTNPSVLVIKSGNRVKVTTPDGVIIDCEKEKNGSVTVNKLNLKPFGLNVYSDEKSMSIMNATFSSSKFSNMMSVIGIS</sequence>
<reference evidence="3 4" key="1">
    <citation type="submission" date="2019-03" db="EMBL/GenBank/DDBJ databases">
        <title>Novel transposon Tn6433 accelerates the dissemination of tet(E) in Aeromonas from aerobic biofilm under oxytetracycline stress.</title>
        <authorList>
            <person name="Shi Y."/>
            <person name="Tian Z."/>
            <person name="Zhang Y."/>
            <person name="Zhang H."/>
            <person name="Yang M."/>
        </authorList>
    </citation>
    <scope>NUCLEOTIDE SEQUENCE [LARGE SCALE GENOMIC DNA]</scope>
    <source>
        <strain evidence="2 4">R50-22</strain>
        <strain evidence="1 3">T5-8</strain>
    </source>
</reference>
<protein>
    <submittedName>
        <fullName evidence="1">Uncharacterized protein</fullName>
    </submittedName>
</protein>
<dbReference type="Proteomes" id="UP000502657">
    <property type="component" value="Chromosome"/>
</dbReference>
<evidence type="ECO:0000313" key="1">
    <source>
        <dbReference type="EMBL" id="QJT32557.1"/>
    </source>
</evidence>
<dbReference type="RefSeq" id="WP_152952594.1">
    <property type="nucleotide sequence ID" value="NZ_CP038444.1"/>
</dbReference>